<dbReference type="InterPro" id="IPR015931">
    <property type="entry name" value="Acnase/IPM_dHydase_lsu_aba_1/3"/>
</dbReference>
<dbReference type="EMBL" id="FNTL01000002">
    <property type="protein sequence ID" value="SEB38715.1"/>
    <property type="molecule type" value="Genomic_DNA"/>
</dbReference>
<name>A0A1H4IY06_RHOJO</name>
<dbReference type="Gene3D" id="3.30.499.10">
    <property type="entry name" value="Aconitase, domain 3"/>
    <property type="match status" value="2"/>
</dbReference>
<dbReference type="PANTHER" id="PTHR43160">
    <property type="entry name" value="ACONITATE HYDRATASE B"/>
    <property type="match status" value="1"/>
</dbReference>
<dbReference type="AlphaFoldDB" id="A0A1H4IY06"/>
<accession>A0A1H4IY06</accession>
<dbReference type="NCBIfam" id="NF005558">
    <property type="entry name" value="PRK07229.1"/>
    <property type="match status" value="1"/>
</dbReference>
<dbReference type="InterPro" id="IPR036008">
    <property type="entry name" value="Aconitase_4Fe-4S_dom"/>
</dbReference>
<dbReference type="InterPro" id="IPR050926">
    <property type="entry name" value="Aconitase/IPM_isomerase"/>
</dbReference>
<feature type="domain" description="Aconitase/3-isopropylmalate dehydratase large subunit alpha/beta/alpha" evidence="4">
    <location>
        <begin position="291"/>
        <end position="414"/>
    </location>
</feature>
<feature type="domain" description="Aconitase A/isopropylmalate dehydratase small subunit swivel" evidence="5">
    <location>
        <begin position="518"/>
        <end position="584"/>
    </location>
</feature>
<evidence type="ECO:0000259" key="4">
    <source>
        <dbReference type="Pfam" id="PF00330"/>
    </source>
</evidence>
<evidence type="ECO:0000313" key="6">
    <source>
        <dbReference type="EMBL" id="SEB38715.1"/>
    </source>
</evidence>
<dbReference type="PANTHER" id="PTHR43160:SF3">
    <property type="entry name" value="ACONITATE HYDRATASE, MITOCHONDRIAL"/>
    <property type="match status" value="1"/>
</dbReference>
<sequence>MKANPRNMADTLTYKILRRHLIAGELTPGTDITVRPDQILIEDATGTMAAMQFEELGIDTVQVPLAVMYVDHNVLQIDDKNMQDHRYLRTFCDKFGLRYSPAGHGISHYIHLERFTKPGELVLGADSHTSTAGAVGMFATGAGGLEVAVAMGGYGFDFPCPRVIGVELVGRLRNAVEPKDIVLEILRRYGVRGGRGAVFEFYGPALAQLSTSGRATIANMIIETGATTAVFPSDEQTRQWLTQQGREEDFEPLTADDDATYDETIEIDLSELVPLVAVPHSPGNVLPVAELPDTPISQICVGSSVNSSYDDLATVAAALRGHTVHPRVAMTVTPGSRQILRTIVESGVYQDLMQAGARMLEPVCGPCVGIGQAPLQGAASLRTFNRNFPGRSGTAEDQVYLCSPSTAAASALTGRITDPSDRPAIEIRPAQAPDTGMHDLMITDRLPDDVRAGIVVERGPNLVSPPLPEPVSDNLQARVLINVGDDISTGDMAPDGAIAMSVWSNIALCAKFMFTRHDPNFHDRAREWGGGVIVAGDNYGQGSSREHAALIPVYLGVRVIAAKSYARIHRRNLIAAGIAPLVLPTDAPAFDVGQHWSIIGLRQALLDGNETITVEVSDHVEPITLTIDLTAGERTVLAAGGLLAHIREGGRAHLLEPVPA</sequence>
<dbReference type="InterPro" id="IPR000573">
    <property type="entry name" value="AconitaseA/IPMdHydase_ssu_swvl"/>
</dbReference>
<dbReference type="GO" id="GO:0046872">
    <property type="term" value="F:metal ion binding"/>
    <property type="evidence" value="ECO:0007669"/>
    <property type="project" value="UniProtKB-KW"/>
</dbReference>
<dbReference type="InterPro" id="IPR001030">
    <property type="entry name" value="Acoase/IPM_deHydtase_lsu_aba"/>
</dbReference>
<evidence type="ECO:0000256" key="3">
    <source>
        <dbReference type="ARBA" id="ARBA00023014"/>
    </source>
</evidence>
<keyword evidence="2" id="KW-0408">Iron</keyword>
<dbReference type="RefSeq" id="WP_255284857.1">
    <property type="nucleotide sequence ID" value="NZ_JBHLVE010000063.1"/>
</dbReference>
<dbReference type="InterPro" id="IPR015928">
    <property type="entry name" value="Aconitase/3IPM_dehydase_swvl"/>
</dbReference>
<evidence type="ECO:0000256" key="1">
    <source>
        <dbReference type="ARBA" id="ARBA00022723"/>
    </source>
</evidence>
<evidence type="ECO:0000259" key="5">
    <source>
        <dbReference type="Pfam" id="PF00694"/>
    </source>
</evidence>
<organism evidence="6 7">
    <name type="scientific">Rhodococcus jostii</name>
    <dbReference type="NCBI Taxonomy" id="132919"/>
    <lineage>
        <taxon>Bacteria</taxon>
        <taxon>Bacillati</taxon>
        <taxon>Actinomycetota</taxon>
        <taxon>Actinomycetes</taxon>
        <taxon>Mycobacteriales</taxon>
        <taxon>Nocardiaceae</taxon>
        <taxon>Rhodococcus</taxon>
    </lineage>
</organism>
<dbReference type="Pfam" id="PF00330">
    <property type="entry name" value="Aconitase"/>
    <property type="match status" value="2"/>
</dbReference>
<gene>
    <name evidence="6" type="ORF">SAMN04490220_0623</name>
</gene>
<dbReference type="GO" id="GO:0051539">
    <property type="term" value="F:4 iron, 4 sulfur cluster binding"/>
    <property type="evidence" value="ECO:0007669"/>
    <property type="project" value="TreeGrafter"/>
</dbReference>
<feature type="domain" description="Aconitase/3-isopropylmalate dehydratase large subunit alpha/beta/alpha" evidence="4">
    <location>
        <begin position="15"/>
        <end position="290"/>
    </location>
</feature>
<dbReference type="PRINTS" id="PR00415">
    <property type="entry name" value="ACONITASE"/>
</dbReference>
<dbReference type="GO" id="GO:0003994">
    <property type="term" value="F:aconitate hydratase activity"/>
    <property type="evidence" value="ECO:0007669"/>
    <property type="project" value="TreeGrafter"/>
</dbReference>
<keyword evidence="1" id="KW-0479">Metal-binding</keyword>
<dbReference type="SUPFAM" id="SSF53732">
    <property type="entry name" value="Aconitase iron-sulfur domain"/>
    <property type="match status" value="1"/>
</dbReference>
<dbReference type="GO" id="GO:0005829">
    <property type="term" value="C:cytosol"/>
    <property type="evidence" value="ECO:0007669"/>
    <property type="project" value="TreeGrafter"/>
</dbReference>
<dbReference type="GO" id="GO:0006099">
    <property type="term" value="P:tricarboxylic acid cycle"/>
    <property type="evidence" value="ECO:0007669"/>
    <property type="project" value="TreeGrafter"/>
</dbReference>
<proteinExistence type="predicted"/>
<dbReference type="Proteomes" id="UP000183407">
    <property type="component" value="Unassembled WGS sequence"/>
</dbReference>
<keyword evidence="3" id="KW-0411">Iron-sulfur</keyword>
<dbReference type="Pfam" id="PF00694">
    <property type="entry name" value="Aconitase_C"/>
    <property type="match status" value="1"/>
</dbReference>
<dbReference type="Gene3D" id="3.20.19.10">
    <property type="entry name" value="Aconitase, domain 4"/>
    <property type="match status" value="1"/>
</dbReference>
<evidence type="ECO:0000313" key="7">
    <source>
        <dbReference type="Proteomes" id="UP000183407"/>
    </source>
</evidence>
<dbReference type="SUPFAM" id="SSF52016">
    <property type="entry name" value="LeuD/IlvD-like"/>
    <property type="match status" value="1"/>
</dbReference>
<reference evidence="7" key="1">
    <citation type="submission" date="2016-10" db="EMBL/GenBank/DDBJ databases">
        <authorList>
            <person name="Varghese N."/>
        </authorList>
    </citation>
    <scope>NUCLEOTIDE SEQUENCE [LARGE SCALE GENOMIC DNA]</scope>
    <source>
        <strain evidence="7">DSM 44719</strain>
    </source>
</reference>
<protein>
    <submittedName>
        <fullName evidence="6">Aconitase</fullName>
    </submittedName>
</protein>
<evidence type="ECO:0000256" key="2">
    <source>
        <dbReference type="ARBA" id="ARBA00023004"/>
    </source>
</evidence>